<dbReference type="CDD" id="cd07984">
    <property type="entry name" value="LPLAT_LABLAT-like"/>
    <property type="match status" value="1"/>
</dbReference>
<evidence type="ECO:0000256" key="4">
    <source>
        <dbReference type="ARBA" id="ARBA00022679"/>
    </source>
</evidence>
<dbReference type="EC" id="2.3.1.-" evidence="7"/>
<evidence type="ECO:0000256" key="6">
    <source>
        <dbReference type="ARBA" id="ARBA00023315"/>
    </source>
</evidence>
<dbReference type="PIRSF" id="PIRSF026649">
    <property type="entry name" value="MsbB"/>
    <property type="match status" value="1"/>
</dbReference>
<accession>A0A198UDA2</accession>
<name>A0A198UDA2_MORCA</name>
<dbReference type="PATRIC" id="fig|480.237.peg.330"/>
<proteinExistence type="predicted"/>
<sequence length="307" mass="34420">MLGFLRYVPLSVLHGLAACASYIAYHCQLSIYRSIQANLILVHPQMPDKQRQKLTKQILKNQLISAVDSLKTWAMPPKWSIAQIKTVHHEDILIKALANPNGMLAIVPHIGTWEMMNAWLNTFGSPTIMYKPIKNAAVDRFVLQGRERLNASLVPTDASGVKAIFKTLKAGGFSIILPDHVPDVSGGEIVPFFGIETITSTLAPKLAAKTGCALVGLSCIKREDGDGFEIFCYELNDEQLYSKNTKIATTALNGAMEQMIYPHFLHYMWSYRRFKHTPLLNNPYLLNENELKKIAIELQAMSKDSYE</sequence>
<keyword evidence="8" id="KW-1185">Reference proteome</keyword>
<dbReference type="GO" id="GO:0005886">
    <property type="term" value="C:plasma membrane"/>
    <property type="evidence" value="ECO:0007669"/>
    <property type="project" value="UniProtKB-SubCell"/>
</dbReference>
<dbReference type="eggNOG" id="COG1560">
    <property type="taxonomic scope" value="Bacteria"/>
</dbReference>
<keyword evidence="2" id="KW-1003">Cell membrane</keyword>
<evidence type="ECO:0000313" key="8">
    <source>
        <dbReference type="Proteomes" id="UP000078228"/>
    </source>
</evidence>
<dbReference type="OrthoDB" id="9803456at2"/>
<keyword evidence="6 7" id="KW-0012">Acyltransferase</keyword>
<organism evidence="7 8">
    <name type="scientific">Moraxella catarrhalis</name>
    <name type="common">Branhamella catarrhalis</name>
    <dbReference type="NCBI Taxonomy" id="480"/>
    <lineage>
        <taxon>Bacteria</taxon>
        <taxon>Pseudomonadati</taxon>
        <taxon>Pseudomonadota</taxon>
        <taxon>Gammaproteobacteria</taxon>
        <taxon>Moraxellales</taxon>
        <taxon>Moraxellaceae</taxon>
        <taxon>Moraxella</taxon>
    </lineage>
</organism>
<reference evidence="7 8" key="1">
    <citation type="journal article" date="2016" name="Genome Biol. Evol.">
        <title>Comparative Genomic Analyses of the Moraxella catarrhalis Serosensitive and Seroresistant Lineages Demonstrate Their Independent Evolution.</title>
        <authorList>
            <person name="Earl J.P."/>
            <person name="de Vries S.P."/>
            <person name="Ahmed A."/>
            <person name="Powell E."/>
            <person name="Schultz M.P."/>
            <person name="Hermans P.W."/>
            <person name="Hill D.J."/>
            <person name="Zhou Z."/>
            <person name="Constantinidou C.I."/>
            <person name="Hu F.Z."/>
            <person name="Bootsma H.J."/>
            <person name="Ehrlich G.D."/>
        </authorList>
    </citation>
    <scope>NUCLEOTIDE SEQUENCE [LARGE SCALE GENOMIC DNA]</scope>
    <source>
        <strain evidence="7 8">Z7542</strain>
    </source>
</reference>
<dbReference type="Proteomes" id="UP000078228">
    <property type="component" value="Unassembled WGS sequence"/>
</dbReference>
<dbReference type="Pfam" id="PF03279">
    <property type="entry name" value="Lip_A_acyltrans"/>
    <property type="match status" value="1"/>
</dbReference>
<evidence type="ECO:0000256" key="5">
    <source>
        <dbReference type="ARBA" id="ARBA00023136"/>
    </source>
</evidence>
<evidence type="ECO:0000256" key="2">
    <source>
        <dbReference type="ARBA" id="ARBA00022475"/>
    </source>
</evidence>
<dbReference type="PROSITE" id="PS51257">
    <property type="entry name" value="PROKAR_LIPOPROTEIN"/>
    <property type="match status" value="1"/>
</dbReference>
<protein>
    <submittedName>
        <fullName evidence="7">Lipid A biosynthesis lauroyl acyltransferase</fullName>
        <ecNumber evidence="7">2.3.1.-</ecNumber>
    </submittedName>
</protein>
<dbReference type="GO" id="GO:0009247">
    <property type="term" value="P:glycolipid biosynthetic process"/>
    <property type="evidence" value="ECO:0007669"/>
    <property type="project" value="UniProtKB-ARBA"/>
</dbReference>
<dbReference type="RefSeq" id="WP_064610819.1">
    <property type="nucleotide sequence ID" value="NZ_LXHB01000053.1"/>
</dbReference>
<keyword evidence="3" id="KW-0997">Cell inner membrane</keyword>
<gene>
    <name evidence="7" type="ORF">AO384_1747</name>
</gene>
<evidence type="ECO:0000256" key="3">
    <source>
        <dbReference type="ARBA" id="ARBA00022519"/>
    </source>
</evidence>
<dbReference type="AlphaFoldDB" id="A0A198UDA2"/>
<dbReference type="PANTHER" id="PTHR30606:SF10">
    <property type="entry name" value="PHOSPHATIDYLINOSITOL MANNOSIDE ACYLTRANSFERASE"/>
    <property type="match status" value="1"/>
</dbReference>
<evidence type="ECO:0000313" key="7">
    <source>
        <dbReference type="EMBL" id="OAU94390.1"/>
    </source>
</evidence>
<dbReference type="PANTHER" id="PTHR30606">
    <property type="entry name" value="LIPID A BIOSYNTHESIS LAUROYL ACYLTRANSFERASE"/>
    <property type="match status" value="1"/>
</dbReference>
<comment type="subcellular location">
    <subcellularLocation>
        <location evidence="1">Cell inner membrane</location>
    </subcellularLocation>
</comment>
<keyword evidence="5" id="KW-0472">Membrane</keyword>
<keyword evidence="4 7" id="KW-0808">Transferase</keyword>
<dbReference type="GO" id="GO:0016746">
    <property type="term" value="F:acyltransferase activity"/>
    <property type="evidence" value="ECO:0007669"/>
    <property type="project" value="UniProtKB-KW"/>
</dbReference>
<comment type="caution">
    <text evidence="7">The sequence shown here is derived from an EMBL/GenBank/DDBJ whole genome shotgun (WGS) entry which is preliminary data.</text>
</comment>
<dbReference type="InterPro" id="IPR004960">
    <property type="entry name" value="LipA_acyltrans"/>
</dbReference>
<dbReference type="EMBL" id="LXHC01000028">
    <property type="protein sequence ID" value="OAU94390.1"/>
    <property type="molecule type" value="Genomic_DNA"/>
</dbReference>
<evidence type="ECO:0000256" key="1">
    <source>
        <dbReference type="ARBA" id="ARBA00004533"/>
    </source>
</evidence>